<comment type="similarity">
    <text evidence="2 8">Belongs to the alpha-carbonic anhydrase family.</text>
</comment>
<keyword evidence="4 8" id="KW-0479">Metal-binding</keyword>
<dbReference type="Proteomes" id="UP000886998">
    <property type="component" value="Unassembled WGS sequence"/>
</dbReference>
<comment type="caution">
    <text evidence="10">The sequence shown here is derived from an EMBL/GenBank/DDBJ whole genome shotgun (WGS) entry which is preliminary data.</text>
</comment>
<evidence type="ECO:0000256" key="5">
    <source>
        <dbReference type="ARBA" id="ARBA00022833"/>
    </source>
</evidence>
<evidence type="ECO:0000256" key="6">
    <source>
        <dbReference type="ARBA" id="ARBA00023239"/>
    </source>
</evidence>
<dbReference type="OrthoDB" id="6434620at2759"/>
<dbReference type="PROSITE" id="PS00162">
    <property type="entry name" value="ALPHA_CA_1"/>
    <property type="match status" value="1"/>
</dbReference>
<keyword evidence="6 8" id="KW-0456">Lyase</keyword>
<dbReference type="PANTHER" id="PTHR18952">
    <property type="entry name" value="CARBONIC ANHYDRASE"/>
    <property type="match status" value="1"/>
</dbReference>
<protein>
    <recommendedName>
        <fullName evidence="3 8">Carbonic anhydrase</fullName>
        <ecNumber evidence="3 8">4.2.1.1</ecNumber>
    </recommendedName>
</protein>
<reference evidence="10" key="1">
    <citation type="submission" date="2020-08" db="EMBL/GenBank/DDBJ databases">
        <title>Multicomponent nature underlies the extraordinary mechanical properties of spider dragline silk.</title>
        <authorList>
            <person name="Kono N."/>
            <person name="Nakamura H."/>
            <person name="Mori M."/>
            <person name="Yoshida Y."/>
            <person name="Ohtoshi R."/>
            <person name="Malay A.D."/>
            <person name="Moran D.A.P."/>
            <person name="Tomita M."/>
            <person name="Numata K."/>
            <person name="Arakawa K."/>
        </authorList>
    </citation>
    <scope>NUCLEOTIDE SEQUENCE</scope>
</reference>
<dbReference type="InterPro" id="IPR001148">
    <property type="entry name" value="CA_dom"/>
</dbReference>
<dbReference type="InterPro" id="IPR018338">
    <property type="entry name" value="Carbonic_anhydrase_a-class_CS"/>
</dbReference>
<gene>
    <name evidence="10" type="primary">Ca7</name>
    <name evidence="10" type="ORF">TNIN_133431</name>
</gene>
<keyword evidence="11" id="KW-1185">Reference proteome</keyword>
<feature type="domain" description="Alpha-carbonic anhydrase" evidence="9">
    <location>
        <begin position="110"/>
        <end position="360"/>
    </location>
</feature>
<dbReference type="SUPFAM" id="SSF51069">
    <property type="entry name" value="Carbonic anhydrase"/>
    <property type="match status" value="1"/>
</dbReference>
<evidence type="ECO:0000256" key="1">
    <source>
        <dbReference type="ARBA" id="ARBA00002904"/>
    </source>
</evidence>
<dbReference type="GO" id="GO:0004089">
    <property type="term" value="F:carbonate dehydratase activity"/>
    <property type="evidence" value="ECO:0007669"/>
    <property type="project" value="UniProtKB-UniRule"/>
</dbReference>
<accession>A0A8X7C1Z7</accession>
<name>A0A8X7C1Z7_9ARAC</name>
<evidence type="ECO:0000259" key="9">
    <source>
        <dbReference type="PROSITE" id="PS51144"/>
    </source>
</evidence>
<dbReference type="PANTHER" id="PTHR18952:SF265">
    <property type="entry name" value="CARBONIC ANHYDRASE"/>
    <property type="match status" value="1"/>
</dbReference>
<proteinExistence type="inferred from homology"/>
<comment type="cofactor">
    <cofactor evidence="8">
        <name>Zn(2+)</name>
        <dbReference type="ChEBI" id="CHEBI:29105"/>
    </cofactor>
</comment>
<dbReference type="AlphaFoldDB" id="A0A8X7C1Z7"/>
<dbReference type="EMBL" id="BMAV01007786">
    <property type="protein sequence ID" value="GFY50897.1"/>
    <property type="molecule type" value="Genomic_DNA"/>
</dbReference>
<dbReference type="CDD" id="cd00326">
    <property type="entry name" value="alpha_CA"/>
    <property type="match status" value="1"/>
</dbReference>
<comment type="function">
    <text evidence="1 8">Reversible hydration of carbon dioxide.</text>
</comment>
<dbReference type="GO" id="GO:0008270">
    <property type="term" value="F:zinc ion binding"/>
    <property type="evidence" value="ECO:0007669"/>
    <property type="project" value="UniProtKB-UniRule"/>
</dbReference>
<dbReference type="InterPro" id="IPR036398">
    <property type="entry name" value="CA_dom_sf"/>
</dbReference>
<dbReference type="PROSITE" id="PS51144">
    <property type="entry name" value="ALPHA_CA_2"/>
    <property type="match status" value="1"/>
</dbReference>
<evidence type="ECO:0000256" key="8">
    <source>
        <dbReference type="RuleBase" id="RU367011"/>
    </source>
</evidence>
<evidence type="ECO:0000256" key="4">
    <source>
        <dbReference type="ARBA" id="ARBA00022723"/>
    </source>
</evidence>
<dbReference type="InterPro" id="IPR023561">
    <property type="entry name" value="Carbonic_anhydrase_a-class"/>
</dbReference>
<dbReference type="Pfam" id="PF00194">
    <property type="entry name" value="Carb_anhydrase"/>
    <property type="match status" value="1"/>
</dbReference>
<keyword evidence="5 8" id="KW-0862">Zinc</keyword>
<dbReference type="Gene3D" id="3.10.200.10">
    <property type="entry name" value="Alpha carbonic anhydrase"/>
    <property type="match status" value="1"/>
</dbReference>
<dbReference type="SMART" id="SM01057">
    <property type="entry name" value="Carb_anhydrase"/>
    <property type="match status" value="1"/>
</dbReference>
<evidence type="ECO:0000256" key="2">
    <source>
        <dbReference type="ARBA" id="ARBA00010718"/>
    </source>
</evidence>
<dbReference type="EC" id="4.2.1.1" evidence="3 8"/>
<evidence type="ECO:0000313" key="10">
    <source>
        <dbReference type="EMBL" id="GFY50897.1"/>
    </source>
</evidence>
<evidence type="ECO:0000313" key="11">
    <source>
        <dbReference type="Proteomes" id="UP000886998"/>
    </source>
</evidence>
<evidence type="ECO:0000256" key="3">
    <source>
        <dbReference type="ARBA" id="ARBA00012925"/>
    </source>
</evidence>
<sequence length="361" mass="40137">MASSTGTNTRLRAHTHKGAKTGSISVFSKDGTTKAGPIDPLDFYSSYARAIDLRWTLKGRPPVGISIGQHPRHMNPSNMFTISFLFAVLILHILPSSEGAAITCKIDDEEQWSYNGRTNGPSAWGERYPTCFGKQQSPIAINTKDVVIDLFAQKLQMKNYDIPVAKATIINNGHSAQVTPKDNVARTIEVDGSTYTFQQLHFHWGSRYDQGSEHTLDDVRYALEAHFVHTNKDNNIAVVGVFFQSDTHDNEAFQAISNVLPQIPFKDNSVDLQSDLILNDLLPSNPAGYYHYDGSLTTPACSEGVKWFVLKGIKQIGEKQLNELRNLYSTTKDKDYAGCQITNNYRPLQPLNGRVVIESAN</sequence>
<comment type="catalytic activity">
    <reaction evidence="7 8">
        <text>hydrogencarbonate + H(+) = CO2 + H2O</text>
        <dbReference type="Rhea" id="RHEA:10748"/>
        <dbReference type="ChEBI" id="CHEBI:15377"/>
        <dbReference type="ChEBI" id="CHEBI:15378"/>
        <dbReference type="ChEBI" id="CHEBI:16526"/>
        <dbReference type="ChEBI" id="CHEBI:17544"/>
        <dbReference type="EC" id="4.2.1.1"/>
    </reaction>
</comment>
<organism evidence="10 11">
    <name type="scientific">Trichonephila inaurata madagascariensis</name>
    <dbReference type="NCBI Taxonomy" id="2747483"/>
    <lineage>
        <taxon>Eukaryota</taxon>
        <taxon>Metazoa</taxon>
        <taxon>Ecdysozoa</taxon>
        <taxon>Arthropoda</taxon>
        <taxon>Chelicerata</taxon>
        <taxon>Arachnida</taxon>
        <taxon>Araneae</taxon>
        <taxon>Araneomorphae</taxon>
        <taxon>Entelegynae</taxon>
        <taxon>Araneoidea</taxon>
        <taxon>Nephilidae</taxon>
        <taxon>Trichonephila</taxon>
        <taxon>Trichonephila inaurata</taxon>
    </lineage>
</organism>
<evidence type="ECO:0000256" key="7">
    <source>
        <dbReference type="ARBA" id="ARBA00048348"/>
    </source>
</evidence>